<name>A0A9P6F066_9FUNG</name>
<reference evidence="3" key="1">
    <citation type="journal article" date="2020" name="Fungal Divers.">
        <title>Resolving the Mortierellaceae phylogeny through synthesis of multi-gene phylogenetics and phylogenomics.</title>
        <authorList>
            <person name="Vandepol N."/>
            <person name="Liber J."/>
            <person name="Desiro A."/>
            <person name="Na H."/>
            <person name="Kennedy M."/>
            <person name="Barry K."/>
            <person name="Grigoriev I.V."/>
            <person name="Miller A.N."/>
            <person name="O'Donnell K."/>
            <person name="Stajich J.E."/>
            <person name="Bonito G."/>
        </authorList>
    </citation>
    <scope>NUCLEOTIDE SEQUENCE</scope>
    <source>
        <strain evidence="3">NRRL 2591</strain>
    </source>
</reference>
<feature type="region of interest" description="Disordered" evidence="1">
    <location>
        <begin position="173"/>
        <end position="198"/>
    </location>
</feature>
<feature type="transmembrane region" description="Helical" evidence="2">
    <location>
        <begin position="266"/>
        <end position="285"/>
    </location>
</feature>
<dbReference type="AlphaFoldDB" id="A0A9P6F066"/>
<feature type="region of interest" description="Disordered" evidence="1">
    <location>
        <begin position="344"/>
        <end position="370"/>
    </location>
</feature>
<feature type="transmembrane region" description="Helical" evidence="2">
    <location>
        <begin position="81"/>
        <end position="103"/>
    </location>
</feature>
<gene>
    <name evidence="3" type="ORF">EC957_005543</name>
</gene>
<evidence type="ECO:0000313" key="4">
    <source>
        <dbReference type="Proteomes" id="UP000723463"/>
    </source>
</evidence>
<feature type="transmembrane region" description="Helical" evidence="2">
    <location>
        <begin position="305"/>
        <end position="332"/>
    </location>
</feature>
<keyword evidence="2" id="KW-0472">Membrane</keyword>
<keyword evidence="4" id="KW-1185">Reference proteome</keyword>
<keyword evidence="2" id="KW-1133">Transmembrane helix</keyword>
<evidence type="ECO:0000256" key="1">
    <source>
        <dbReference type="SAM" id="MobiDB-lite"/>
    </source>
</evidence>
<accession>A0A9P6F066</accession>
<dbReference type="Proteomes" id="UP000723463">
    <property type="component" value="Unassembled WGS sequence"/>
</dbReference>
<evidence type="ECO:0000313" key="3">
    <source>
        <dbReference type="EMBL" id="KAF9539321.1"/>
    </source>
</evidence>
<proteinExistence type="predicted"/>
<organism evidence="3 4">
    <name type="scientific">Mortierella hygrophila</name>
    <dbReference type="NCBI Taxonomy" id="979708"/>
    <lineage>
        <taxon>Eukaryota</taxon>
        <taxon>Fungi</taxon>
        <taxon>Fungi incertae sedis</taxon>
        <taxon>Mucoromycota</taxon>
        <taxon>Mortierellomycotina</taxon>
        <taxon>Mortierellomycetes</taxon>
        <taxon>Mortierellales</taxon>
        <taxon>Mortierellaceae</taxon>
        <taxon>Mortierella</taxon>
    </lineage>
</organism>
<keyword evidence="2" id="KW-0812">Transmembrane</keyword>
<sequence length="370" mass="42502">MIAMPFLTRNRVTLLLRGLILLHSLVDIVSAYIFFEIFVESAQLKGWINMASLNRVTMVFTCIYLLSGILRAVVSYSSRTVLAQLALYVWPVELILRVVYVGYRISIAAPDVFTFDSFQSIQPMVLDFVKFVVVGVGLKMVLDETKASDERALQSREESIQGLDKEDEYIGVGSSKERQGGNEGRTEEEEEEDNKPETLSNLMSKRSVILGFHFMVAIQNNWKRIKVADNYPWFIMTALVFNMCVEVFGLLVLVTAADASRRRFQMLYYAILSCLLIDVCLSVQGRTRFINEPIKSMLPMALIDYVGSLLWSWIYPSFDAVMLELIPIYIMWRMVRDFKRMNEEDAKKDTDAEREQQRIDGPKQEPKESP</sequence>
<feature type="transmembrane region" description="Helical" evidence="2">
    <location>
        <begin position="12"/>
        <end position="35"/>
    </location>
</feature>
<protein>
    <recommendedName>
        <fullName evidence="5">Transmembrane protein</fullName>
    </recommendedName>
</protein>
<comment type="caution">
    <text evidence="3">The sequence shown here is derived from an EMBL/GenBank/DDBJ whole genome shotgun (WGS) entry which is preliminary data.</text>
</comment>
<evidence type="ECO:0008006" key="5">
    <source>
        <dbReference type="Google" id="ProtNLM"/>
    </source>
</evidence>
<feature type="transmembrane region" description="Helical" evidence="2">
    <location>
        <begin position="55"/>
        <end position="74"/>
    </location>
</feature>
<dbReference type="EMBL" id="JAAAXW010000251">
    <property type="protein sequence ID" value="KAF9539321.1"/>
    <property type="molecule type" value="Genomic_DNA"/>
</dbReference>
<feature type="transmembrane region" description="Helical" evidence="2">
    <location>
        <begin position="231"/>
        <end position="254"/>
    </location>
</feature>
<evidence type="ECO:0000256" key="2">
    <source>
        <dbReference type="SAM" id="Phobius"/>
    </source>
</evidence>